<dbReference type="Proteomes" id="UP001066276">
    <property type="component" value="Chromosome 5"/>
</dbReference>
<evidence type="ECO:0000313" key="2">
    <source>
        <dbReference type="Proteomes" id="UP001066276"/>
    </source>
</evidence>
<evidence type="ECO:0000313" key="1">
    <source>
        <dbReference type="EMBL" id="KAJ1148607.1"/>
    </source>
</evidence>
<protein>
    <submittedName>
        <fullName evidence="1">Uncharacterized protein</fullName>
    </submittedName>
</protein>
<keyword evidence="2" id="KW-1185">Reference proteome</keyword>
<reference evidence="1" key="1">
    <citation type="journal article" date="2022" name="bioRxiv">
        <title>Sequencing and chromosome-scale assembly of the giantPleurodeles waltlgenome.</title>
        <authorList>
            <person name="Brown T."/>
            <person name="Elewa A."/>
            <person name="Iarovenko S."/>
            <person name="Subramanian E."/>
            <person name="Araus A.J."/>
            <person name="Petzold A."/>
            <person name="Susuki M."/>
            <person name="Suzuki K.-i.T."/>
            <person name="Hayashi T."/>
            <person name="Toyoda A."/>
            <person name="Oliveira C."/>
            <person name="Osipova E."/>
            <person name="Leigh N.D."/>
            <person name="Simon A."/>
            <person name="Yun M.H."/>
        </authorList>
    </citation>
    <scope>NUCLEOTIDE SEQUENCE</scope>
    <source>
        <strain evidence="1">20211129_DDA</strain>
        <tissue evidence="1">Liver</tissue>
    </source>
</reference>
<dbReference type="AlphaFoldDB" id="A0AAV7RAD6"/>
<accession>A0AAV7RAD6</accession>
<organism evidence="1 2">
    <name type="scientific">Pleurodeles waltl</name>
    <name type="common">Iberian ribbed newt</name>
    <dbReference type="NCBI Taxonomy" id="8319"/>
    <lineage>
        <taxon>Eukaryota</taxon>
        <taxon>Metazoa</taxon>
        <taxon>Chordata</taxon>
        <taxon>Craniata</taxon>
        <taxon>Vertebrata</taxon>
        <taxon>Euteleostomi</taxon>
        <taxon>Amphibia</taxon>
        <taxon>Batrachia</taxon>
        <taxon>Caudata</taxon>
        <taxon>Salamandroidea</taxon>
        <taxon>Salamandridae</taxon>
        <taxon>Pleurodelinae</taxon>
        <taxon>Pleurodeles</taxon>
    </lineage>
</organism>
<comment type="caution">
    <text evidence="1">The sequence shown here is derived from an EMBL/GenBank/DDBJ whole genome shotgun (WGS) entry which is preliminary data.</text>
</comment>
<name>A0AAV7RAD6_PLEWA</name>
<sequence>MDNMECVKCMYMYAYYAVLHIKPSFTILLTSNTLSPTDKLAFRYTQRCEQ</sequence>
<feature type="non-terminal residue" evidence="1">
    <location>
        <position position="50"/>
    </location>
</feature>
<proteinExistence type="predicted"/>
<dbReference type="EMBL" id="JANPWB010000009">
    <property type="protein sequence ID" value="KAJ1148607.1"/>
    <property type="molecule type" value="Genomic_DNA"/>
</dbReference>
<gene>
    <name evidence="1" type="ORF">NDU88_001435</name>
</gene>